<organism evidence="1 2">
    <name type="scientific">Mikania micrantha</name>
    <name type="common">bitter vine</name>
    <dbReference type="NCBI Taxonomy" id="192012"/>
    <lineage>
        <taxon>Eukaryota</taxon>
        <taxon>Viridiplantae</taxon>
        <taxon>Streptophyta</taxon>
        <taxon>Embryophyta</taxon>
        <taxon>Tracheophyta</taxon>
        <taxon>Spermatophyta</taxon>
        <taxon>Magnoliopsida</taxon>
        <taxon>eudicotyledons</taxon>
        <taxon>Gunneridae</taxon>
        <taxon>Pentapetalae</taxon>
        <taxon>asterids</taxon>
        <taxon>campanulids</taxon>
        <taxon>Asterales</taxon>
        <taxon>Asteraceae</taxon>
        <taxon>Asteroideae</taxon>
        <taxon>Heliantheae alliance</taxon>
        <taxon>Eupatorieae</taxon>
        <taxon>Mikania</taxon>
    </lineage>
</organism>
<protein>
    <submittedName>
        <fullName evidence="1">Uncharacterized protein</fullName>
    </submittedName>
</protein>
<gene>
    <name evidence="1" type="ORF">E3N88_45382</name>
</gene>
<dbReference type="EMBL" id="SZYD01002322">
    <property type="protein sequence ID" value="KAC9696437.1"/>
    <property type="molecule type" value="Genomic_DNA"/>
</dbReference>
<keyword evidence="2" id="KW-1185">Reference proteome</keyword>
<dbReference type="Proteomes" id="UP000326396">
    <property type="component" value="Unassembled WGS sequence"/>
</dbReference>
<name>A0A5N6LA00_9ASTR</name>
<sequence>MEQDRNDLEVMIRSYTFGDGKDRWEWRAESSAEFSTKECREWIDDYKSLPSSNKSKFWCKWIPPKVDELRMWVIRPPGHSTPRPFGRAGCRGRPGWLYGGSSSALGCLDLLSFLVEDVEGYAWAKESLNLVEKRERYGREKVFNGGMCV</sequence>
<dbReference type="OrthoDB" id="1748554at2759"/>
<dbReference type="AlphaFoldDB" id="A0A5N6LA00"/>
<proteinExistence type="predicted"/>
<evidence type="ECO:0000313" key="1">
    <source>
        <dbReference type="EMBL" id="KAC9696437.1"/>
    </source>
</evidence>
<accession>A0A5N6LA00</accession>
<reference evidence="1 2" key="1">
    <citation type="submission" date="2019-05" db="EMBL/GenBank/DDBJ databases">
        <title>Mikania micrantha, genome provides insights into the molecular mechanism of rapid growth.</title>
        <authorList>
            <person name="Liu B."/>
        </authorList>
    </citation>
    <scope>NUCLEOTIDE SEQUENCE [LARGE SCALE GENOMIC DNA]</scope>
    <source>
        <strain evidence="1">NLD-2019</strain>
        <tissue evidence="1">Leaf</tissue>
    </source>
</reference>
<evidence type="ECO:0000313" key="2">
    <source>
        <dbReference type="Proteomes" id="UP000326396"/>
    </source>
</evidence>
<comment type="caution">
    <text evidence="1">The sequence shown here is derived from an EMBL/GenBank/DDBJ whole genome shotgun (WGS) entry which is preliminary data.</text>
</comment>